<dbReference type="EMBL" id="CP111022">
    <property type="protein sequence ID" value="WAR18649.1"/>
    <property type="molecule type" value="Genomic_DNA"/>
</dbReference>
<dbReference type="Pfam" id="PF00487">
    <property type="entry name" value="FA_desaturase"/>
    <property type="match status" value="1"/>
</dbReference>
<dbReference type="InterPro" id="IPR013866">
    <property type="entry name" value="Sphingolipid_d4-desaturase_N"/>
</dbReference>
<evidence type="ECO:0000256" key="1">
    <source>
        <dbReference type="SAM" id="MobiDB-lite"/>
    </source>
</evidence>
<evidence type="ECO:0000259" key="3">
    <source>
        <dbReference type="SMART" id="SM01269"/>
    </source>
</evidence>
<proteinExistence type="predicted"/>
<keyword evidence="2" id="KW-0812">Transmembrane</keyword>
<dbReference type="InterPro" id="IPR005804">
    <property type="entry name" value="FA_desaturase_dom"/>
</dbReference>
<feature type="transmembrane region" description="Helical" evidence="2">
    <location>
        <begin position="107"/>
        <end position="125"/>
    </location>
</feature>
<feature type="transmembrane region" description="Helical" evidence="2">
    <location>
        <begin position="45"/>
        <end position="74"/>
    </location>
</feature>
<dbReference type="PANTHER" id="PTHR12879:SF8">
    <property type="entry name" value="SPHINGOLIPID DELTA(4)-DESATURASE DES1"/>
    <property type="match status" value="1"/>
</dbReference>
<gene>
    <name evidence="4" type="ORF">MAR_000487</name>
</gene>
<accession>A0ABY7FCV8</accession>
<keyword evidence="2" id="KW-1133">Transmembrane helix</keyword>
<protein>
    <submittedName>
        <fullName evidence="4">DEGS1-like protein</fullName>
    </submittedName>
</protein>
<feature type="transmembrane region" description="Helical" evidence="2">
    <location>
        <begin position="137"/>
        <end position="157"/>
    </location>
</feature>
<reference evidence="4" key="1">
    <citation type="submission" date="2022-11" db="EMBL/GenBank/DDBJ databases">
        <title>Centuries of genome instability and evolution in soft-shell clam transmissible cancer (bioRxiv).</title>
        <authorList>
            <person name="Hart S.F.M."/>
            <person name="Yonemitsu M.A."/>
            <person name="Giersch R.M."/>
            <person name="Beal B.F."/>
            <person name="Arriagada G."/>
            <person name="Davis B.W."/>
            <person name="Ostrander E.A."/>
            <person name="Goff S.P."/>
            <person name="Metzger M.J."/>
        </authorList>
    </citation>
    <scope>NUCLEOTIDE SEQUENCE</scope>
    <source>
        <strain evidence="4">MELC-2E11</strain>
        <tissue evidence="4">Siphon/mantle</tissue>
    </source>
</reference>
<dbReference type="SMART" id="SM01269">
    <property type="entry name" value="Lipid_DES"/>
    <property type="match status" value="1"/>
</dbReference>
<evidence type="ECO:0000256" key="2">
    <source>
        <dbReference type="SAM" id="Phobius"/>
    </source>
</evidence>
<organism evidence="4 5">
    <name type="scientific">Mya arenaria</name>
    <name type="common">Soft-shell clam</name>
    <dbReference type="NCBI Taxonomy" id="6604"/>
    <lineage>
        <taxon>Eukaryota</taxon>
        <taxon>Metazoa</taxon>
        <taxon>Spiralia</taxon>
        <taxon>Lophotrochozoa</taxon>
        <taxon>Mollusca</taxon>
        <taxon>Bivalvia</taxon>
        <taxon>Autobranchia</taxon>
        <taxon>Heteroconchia</taxon>
        <taxon>Euheterodonta</taxon>
        <taxon>Imparidentia</taxon>
        <taxon>Neoheterodontei</taxon>
        <taxon>Myida</taxon>
        <taxon>Myoidea</taxon>
        <taxon>Myidae</taxon>
        <taxon>Mya</taxon>
    </lineage>
</organism>
<feature type="transmembrane region" description="Helical" evidence="2">
    <location>
        <begin position="163"/>
        <end position="183"/>
    </location>
</feature>
<dbReference type="PANTHER" id="PTHR12879">
    <property type="entry name" value="SPHINGOLIPID DELTA 4 DESATURASE/C-4 HYDROXYLASE PROTEIN DES2"/>
    <property type="match status" value="1"/>
</dbReference>
<feature type="domain" description="Sphingolipid delta4-desaturase N-terminal" evidence="3">
    <location>
        <begin position="5"/>
        <end position="43"/>
    </location>
</feature>
<evidence type="ECO:0000313" key="5">
    <source>
        <dbReference type="Proteomes" id="UP001164746"/>
    </source>
</evidence>
<keyword evidence="5" id="KW-1185">Reference proteome</keyword>
<sequence length="340" mass="38370">MGATVSRTDFEWSYTQEPHATRRKEMLGKYPEMKKLMGHEPNTKYIVLAAVAFQLFMAFMVSDASWVTVIALAYCLGGTINHSMSLAIHEISHNLAFGHARPIANRILGFLANLPLGIPPLFYSIRPFFVRPKALQPLEIVNIILQISVDALIVYFWGTKSLVYMIAGTLLATGMHPMAGHFISEHYMFKEGYETYSYYGPLNYLTFNVGYHNEHHDFPSIPGSRLPMVIWDFVFDPAIGPYARVKRRPIPVNPSQSIDQPDDQDPASDSNGLQSNGNHVNGIHGCERYGAAFFTSRRDEPVAILVEYFESLSYLLLGIRLLHLPRHHLQKLVKVDSSVT</sequence>
<keyword evidence="2" id="KW-0472">Membrane</keyword>
<evidence type="ECO:0000313" key="4">
    <source>
        <dbReference type="EMBL" id="WAR18649.1"/>
    </source>
</evidence>
<dbReference type="Proteomes" id="UP001164746">
    <property type="component" value="Chromosome 11"/>
</dbReference>
<name>A0ABY7FCV8_MYAAR</name>
<feature type="region of interest" description="Disordered" evidence="1">
    <location>
        <begin position="250"/>
        <end position="279"/>
    </location>
</feature>
<dbReference type="Pfam" id="PF08557">
    <property type="entry name" value="Lipid_DES"/>
    <property type="match status" value="1"/>
</dbReference>